<feature type="domain" description="Calcineurin-like phosphoesterase" evidence="5">
    <location>
        <begin position="253"/>
        <end position="471"/>
    </location>
</feature>
<dbReference type="GO" id="GO:0046872">
    <property type="term" value="F:metal ion binding"/>
    <property type="evidence" value="ECO:0007669"/>
    <property type="project" value="UniProtKB-KW"/>
</dbReference>
<proteinExistence type="inferred from homology"/>
<dbReference type="InterPro" id="IPR050884">
    <property type="entry name" value="CNP_phosphodiesterase-III"/>
</dbReference>
<name>A0A5B0HH27_9BURK</name>
<evidence type="ECO:0000256" key="2">
    <source>
        <dbReference type="ARBA" id="ARBA00022801"/>
    </source>
</evidence>
<dbReference type="AlphaFoldDB" id="A0A5B0HH27"/>
<evidence type="ECO:0000313" key="6">
    <source>
        <dbReference type="EMBL" id="KAA1014501.1"/>
    </source>
</evidence>
<protein>
    <submittedName>
        <fullName evidence="6">Metallophosphoesterase</fullName>
    </submittedName>
</protein>
<evidence type="ECO:0000259" key="5">
    <source>
        <dbReference type="Pfam" id="PF00149"/>
    </source>
</evidence>
<keyword evidence="7" id="KW-1185">Reference proteome</keyword>
<dbReference type="Pfam" id="PF00149">
    <property type="entry name" value="Metallophos"/>
    <property type="match status" value="1"/>
</dbReference>
<comment type="caution">
    <text evidence="6">The sequence shown here is derived from an EMBL/GenBank/DDBJ whole genome shotgun (WGS) entry which is preliminary data.</text>
</comment>
<dbReference type="EMBL" id="VTUZ01000003">
    <property type="protein sequence ID" value="KAA1014501.1"/>
    <property type="molecule type" value="Genomic_DNA"/>
</dbReference>
<evidence type="ECO:0000313" key="7">
    <source>
        <dbReference type="Proteomes" id="UP000325273"/>
    </source>
</evidence>
<dbReference type="SUPFAM" id="SSF56300">
    <property type="entry name" value="Metallo-dependent phosphatases"/>
    <property type="match status" value="1"/>
</dbReference>
<evidence type="ECO:0000256" key="1">
    <source>
        <dbReference type="ARBA" id="ARBA00022723"/>
    </source>
</evidence>
<evidence type="ECO:0000256" key="3">
    <source>
        <dbReference type="ARBA" id="ARBA00023004"/>
    </source>
</evidence>
<dbReference type="RefSeq" id="WP_149669069.1">
    <property type="nucleotide sequence ID" value="NZ_VTUZ01000003.1"/>
</dbReference>
<dbReference type="PANTHER" id="PTHR42988:SF2">
    <property type="entry name" value="CYCLIC NUCLEOTIDE PHOSPHODIESTERASE CBUA0032-RELATED"/>
    <property type="match status" value="1"/>
</dbReference>
<keyword evidence="3" id="KW-0408">Iron</keyword>
<dbReference type="InterPro" id="IPR029052">
    <property type="entry name" value="Metallo-depent_PP-like"/>
</dbReference>
<evidence type="ECO:0000256" key="4">
    <source>
        <dbReference type="ARBA" id="ARBA00025742"/>
    </source>
</evidence>
<organism evidence="6 7">
    <name type="scientific">Paraburkholderia panacisoli</name>
    <dbReference type="NCBI Taxonomy" id="2603818"/>
    <lineage>
        <taxon>Bacteria</taxon>
        <taxon>Pseudomonadati</taxon>
        <taxon>Pseudomonadota</taxon>
        <taxon>Betaproteobacteria</taxon>
        <taxon>Burkholderiales</taxon>
        <taxon>Burkholderiaceae</taxon>
        <taxon>Paraburkholderia</taxon>
    </lineage>
</organism>
<dbReference type="Proteomes" id="UP000325273">
    <property type="component" value="Unassembled WGS sequence"/>
</dbReference>
<dbReference type="PANTHER" id="PTHR42988">
    <property type="entry name" value="PHOSPHOHYDROLASE"/>
    <property type="match status" value="1"/>
</dbReference>
<accession>A0A5B0HH27</accession>
<comment type="similarity">
    <text evidence="4">Belongs to the cyclic nucleotide phosphodiesterase class-III family.</text>
</comment>
<gene>
    <name evidence="6" type="ORF">FVF58_06595</name>
</gene>
<reference evidence="6 7" key="1">
    <citation type="submission" date="2019-08" db="EMBL/GenBank/DDBJ databases">
        <title>Paraburkholderia sp. DCY113.</title>
        <authorList>
            <person name="Kang J."/>
        </authorList>
    </citation>
    <scope>NUCLEOTIDE SEQUENCE [LARGE SCALE GENOMIC DNA]</scope>
    <source>
        <strain evidence="6 7">DCY113</strain>
    </source>
</reference>
<dbReference type="GO" id="GO:0016787">
    <property type="term" value="F:hydrolase activity"/>
    <property type="evidence" value="ECO:0007669"/>
    <property type="project" value="UniProtKB-KW"/>
</dbReference>
<sequence>MGMSFPLRYTNLVAYFTTDVPSVESTLRDLRGFFEMLQMDEWRLVTSARDDAWPKRIRELAAAAAAIVKQHAPAPEAIFTPALQEARWRAAAEEKQVPIDEPLVPIDDVFANNRDLLQRLHLAFRESHDVFVLGVAGGWKDVQTVNAFLHDTLLHGHARVSMLFLLPDNPFDSPLDFTSPFPGAAAICRYPERWPGVLVWNRFGNVLFLPLQTATRALHTPGFLAQFASPLTAESMDRLERGYVPPVATGRQIRILHLSDLHFGTKYAASNQDYLLAVLKDEFRGRFDHVVITGDLFDSILKRKWRAFESFRQALRLITDHDPIVIPGNHDCRIMGNRLWRFGESYRYVAELDVRPLHEDRQLQCLFFCFNSAKSGHAAQGEVLEEDLVRFATEYHILASRNPDVKNWLRVGLVHHHPFKFEAASEGMTAKLLTAFGIPESELLDMKHGDRFVRWCADRGIQLILHGHRHVQRKISQAVPVQGPNGVTAVQVTAVGCGTSLGAEGIPKSFNLISWDPESQRWSSSFFLDRSGSGFKEIRATSTVMDPMVREV</sequence>
<dbReference type="Gene3D" id="3.60.21.10">
    <property type="match status" value="1"/>
</dbReference>
<dbReference type="InterPro" id="IPR004843">
    <property type="entry name" value="Calcineurin-like_PHP"/>
</dbReference>
<keyword evidence="2" id="KW-0378">Hydrolase</keyword>
<keyword evidence="1" id="KW-0479">Metal-binding</keyword>